<name>A0ABS1WWP4_9GAMM</name>
<proteinExistence type="predicted"/>
<dbReference type="EMBL" id="JAEVLS010000002">
    <property type="protein sequence ID" value="MBM0105368.1"/>
    <property type="molecule type" value="Genomic_DNA"/>
</dbReference>
<accession>A0ABS1WWP4</accession>
<evidence type="ECO:0000313" key="1">
    <source>
        <dbReference type="EMBL" id="MBM0105368.1"/>
    </source>
</evidence>
<keyword evidence="2" id="KW-1185">Reference proteome</keyword>
<reference evidence="1 2" key="1">
    <citation type="journal article" date="2021" name="Int. J. Syst. Evol. Microbiol.">
        <title>Steroidobacter gossypii sp. nov., isolated from soil of cotton cropping field.</title>
        <authorList>
            <person name="Huang R."/>
            <person name="Yang S."/>
            <person name="Zhen C."/>
            <person name="Liu W."/>
        </authorList>
    </citation>
    <scope>NUCLEOTIDE SEQUENCE [LARGE SCALE GENOMIC DNA]</scope>
    <source>
        <strain evidence="1 2">S1-65</strain>
    </source>
</reference>
<protein>
    <submittedName>
        <fullName evidence="1">Uncharacterized protein</fullName>
    </submittedName>
</protein>
<comment type="caution">
    <text evidence="1">The sequence shown here is derived from an EMBL/GenBank/DDBJ whole genome shotgun (WGS) entry which is preliminary data.</text>
</comment>
<dbReference type="Proteomes" id="UP000661077">
    <property type="component" value="Unassembled WGS sequence"/>
</dbReference>
<gene>
    <name evidence="1" type="ORF">JM946_11445</name>
</gene>
<sequence length="142" mass="16031">MFELMPEQSGNIERAIEQAVEKMGFIKRPIARGRLSKTNVPYKRVSIEIGQSEVAVGFDGREPIRMPGNGQPIRWKREDGETFDVSARVEGDRLLQTYKAEDGQRVNTFFKAADGALHLQVEVSSPQLPQPLKYELVYRPAA</sequence>
<organism evidence="1 2">
    <name type="scientific">Steroidobacter gossypii</name>
    <dbReference type="NCBI Taxonomy" id="2805490"/>
    <lineage>
        <taxon>Bacteria</taxon>
        <taxon>Pseudomonadati</taxon>
        <taxon>Pseudomonadota</taxon>
        <taxon>Gammaproteobacteria</taxon>
        <taxon>Steroidobacterales</taxon>
        <taxon>Steroidobacteraceae</taxon>
        <taxon>Steroidobacter</taxon>
    </lineage>
</organism>
<evidence type="ECO:0000313" key="2">
    <source>
        <dbReference type="Proteomes" id="UP000661077"/>
    </source>
</evidence>
<dbReference type="RefSeq" id="WP_203167413.1">
    <property type="nucleotide sequence ID" value="NZ_JAEVLS010000002.1"/>
</dbReference>